<dbReference type="Pfam" id="PF18921">
    <property type="entry name" value="Cyanophycin_syn"/>
    <property type="match status" value="1"/>
</dbReference>
<dbReference type="SUPFAM" id="SSF53623">
    <property type="entry name" value="MurD-like peptide ligases, catalytic domain"/>
    <property type="match status" value="1"/>
</dbReference>
<evidence type="ECO:0000256" key="3">
    <source>
        <dbReference type="ARBA" id="ARBA00011738"/>
    </source>
</evidence>
<evidence type="ECO:0000256" key="10">
    <source>
        <dbReference type="ARBA" id="ARBA00031353"/>
    </source>
</evidence>
<dbReference type="PANTHER" id="PTHR23135:SF18">
    <property type="entry name" value="CYANOPHYCIN SYNTHETASE"/>
    <property type="match status" value="1"/>
</dbReference>
<dbReference type="GO" id="GO:0071161">
    <property type="term" value="F:cyanophycin synthetase activity (L-arginine-adding)"/>
    <property type="evidence" value="ECO:0007669"/>
    <property type="project" value="UniProtKB-EC"/>
</dbReference>
<proteinExistence type="inferred from homology"/>
<dbReference type="GO" id="GO:0046872">
    <property type="term" value="F:metal ion binding"/>
    <property type="evidence" value="ECO:0007669"/>
    <property type="project" value="InterPro"/>
</dbReference>
<keyword evidence="7 16" id="KW-0436">Ligase</keyword>
<evidence type="ECO:0000256" key="7">
    <source>
        <dbReference type="ARBA" id="ARBA00022598"/>
    </source>
</evidence>
<evidence type="ECO:0000256" key="6">
    <source>
        <dbReference type="ARBA" id="ARBA00022036"/>
    </source>
</evidence>
<dbReference type="EC" id="6.3.2.30" evidence="4"/>
<dbReference type="GO" id="GO:0005524">
    <property type="term" value="F:ATP binding"/>
    <property type="evidence" value="ECO:0007669"/>
    <property type="project" value="UniProtKB-UniRule"/>
</dbReference>
<dbReference type="NCBIfam" id="NF010623">
    <property type="entry name" value="PRK14016.1"/>
    <property type="match status" value="1"/>
</dbReference>
<evidence type="ECO:0000256" key="4">
    <source>
        <dbReference type="ARBA" id="ARBA00012968"/>
    </source>
</evidence>
<evidence type="ECO:0000256" key="2">
    <source>
        <dbReference type="ARBA" id="ARBA00009060"/>
    </source>
</evidence>
<evidence type="ECO:0000256" key="5">
    <source>
        <dbReference type="ARBA" id="ARBA00013005"/>
    </source>
</evidence>
<feature type="region of interest" description="Disordered" evidence="14">
    <location>
        <begin position="868"/>
        <end position="891"/>
    </location>
</feature>
<dbReference type="InterPro" id="IPR011761">
    <property type="entry name" value="ATP-grasp"/>
</dbReference>
<comment type="similarity">
    <text evidence="2">In the C-terminal section; belongs to the MurCDEF family.</text>
</comment>
<evidence type="ECO:0000256" key="14">
    <source>
        <dbReference type="SAM" id="MobiDB-lite"/>
    </source>
</evidence>
<dbReference type="Gene3D" id="3.90.190.20">
    <property type="entry name" value="Mur ligase, C-terminal domain"/>
    <property type="match status" value="1"/>
</dbReference>
<evidence type="ECO:0000256" key="8">
    <source>
        <dbReference type="ARBA" id="ARBA00022741"/>
    </source>
</evidence>
<gene>
    <name evidence="16" type="primary">cphA</name>
    <name evidence="16" type="ORF">V5E97_12460</name>
</gene>
<dbReference type="InterPro" id="IPR013221">
    <property type="entry name" value="Mur_ligase_cen"/>
</dbReference>
<dbReference type="InterPro" id="IPR044019">
    <property type="entry name" value="Cyanophycin_syn_N"/>
</dbReference>
<comment type="function">
    <text evidence="1">Catalyzes the ATP-dependent polymerization of arginine and aspartate to multi-L-arginyl-poly-L-aspartic acid (cyanophycin; a water-insoluble reserve polymer).</text>
</comment>
<sequence length="891" mass="96159">MEFLKVLALRGPNMWANFPVLEAWVDLGALKDSPSTSIPGLNDRLMSWLPTMIEHQCSEGVRGGFFQRLREGTYPAHILEHVTLELQELLGMPVKYGRAREMKEDSSVYKVVVQYREETVGRACLFAARELVLAAIADRPFDVNAEVQRLRELAHEVSLGPSTAAIVAAAKTRGIPHRRLNSGSLIQLGQGVRQRRILTAETDRTGAIAESIAQDKDLTRTLLSAVGVPVPEGRPVTDAEDAWEAAQSIGHPVVVKPRFGNQGRGVATNLSTREQVVTAYQNAREQGDEVVVERFAPGADYRILVIDGKVVAASRREPAHVIGDGQRTIAQLVEEVNTDPRRSNHHATALSKIVLDPIALEVLSEQGTTPDSIPQKGERVLIRRNANLSTGGTASDVTDEVHPDVVARSIDAARVIGLDIAGVDIVALDISRPLEEQGGVVVEVNAGPGLRMHLEPSSGSPRPVGEAIINMMFPEGDNGRIPLIAVTGVNGKTTTTRLIAHIMRGTGKTVGMTNSDGIYIDNRRIEAGDCSGPQSARAILLNPKVEVAVLEAARGGILREGLGFDKCDVAVVTNIGEGDHLGLSGIETLEKLALVKRTIVDVVQPTGVAVLKADDPWVEQMAPKCPGSVLFFCRDPHHPVIQAKREQGGRVAFVRDEVVILAEGENEISLAPLSRIPLTYDGRVAFQVENALAAAAAAWSAGVPLDLIRMGLATFTSSAQVTPGRFNVLEANGAAVIIDYGHNPSAVTALVEALEMFPQQRRTIIFSAEGDRRDEDIVRQTEILGDAFDSVILYEYPNRRGRAPGEILGLLREGFATANRLSDIIEAPDEPTAIDQALRALKPGDLLVVQPKEIDDVVNEVIRFLKTTPPKPERKPQPHTGARTLVGQAGS</sequence>
<dbReference type="SUPFAM" id="SSF53244">
    <property type="entry name" value="MurD-like peptide ligases, peptide-binding domain"/>
    <property type="match status" value="1"/>
</dbReference>
<comment type="subunit">
    <text evidence="3">Homodimer.</text>
</comment>
<protein>
    <recommendedName>
        <fullName evidence="6">Cyanophycin synthetase</fullName>
        <ecNumber evidence="5">6.3.2.29</ecNumber>
        <ecNumber evidence="4">6.3.2.30</ecNumber>
    </recommendedName>
    <alternativeName>
        <fullName evidence="10">Cyanophycin synthase</fullName>
    </alternativeName>
</protein>
<evidence type="ECO:0000256" key="12">
    <source>
        <dbReference type="ARBA" id="ARBA00048425"/>
    </source>
</evidence>
<dbReference type="InterPro" id="IPR036615">
    <property type="entry name" value="Mur_ligase_C_dom_sf"/>
</dbReference>
<accession>A0AAU7CP75</accession>
<dbReference type="EMBL" id="CP155447">
    <property type="protein sequence ID" value="XBH06815.1"/>
    <property type="molecule type" value="Genomic_DNA"/>
</dbReference>
<dbReference type="InterPro" id="IPR004101">
    <property type="entry name" value="Mur_ligase_C"/>
</dbReference>
<dbReference type="Pfam" id="PF02786">
    <property type="entry name" value="CPSase_L_D2"/>
    <property type="match status" value="1"/>
</dbReference>
<evidence type="ECO:0000256" key="11">
    <source>
        <dbReference type="ARBA" id="ARBA00048094"/>
    </source>
</evidence>
<evidence type="ECO:0000256" key="9">
    <source>
        <dbReference type="ARBA" id="ARBA00022840"/>
    </source>
</evidence>
<keyword evidence="9 13" id="KW-0067">ATP-binding</keyword>
<comment type="catalytic activity">
    <reaction evidence="11">
        <text>[L-4-(L-arginin-2-N-yl)aspartate](n)-L-aspartate + L-arginine + ATP = [L-4-(L-arginin-2-N-yl)aspartate](n+1) + ADP + phosphate + H(+)</text>
        <dbReference type="Rhea" id="RHEA:23888"/>
        <dbReference type="Rhea" id="RHEA-COMP:13732"/>
        <dbReference type="Rhea" id="RHEA-COMP:13733"/>
        <dbReference type="ChEBI" id="CHEBI:15378"/>
        <dbReference type="ChEBI" id="CHEBI:30616"/>
        <dbReference type="ChEBI" id="CHEBI:32682"/>
        <dbReference type="ChEBI" id="CHEBI:43474"/>
        <dbReference type="ChEBI" id="CHEBI:137986"/>
        <dbReference type="ChEBI" id="CHEBI:137990"/>
        <dbReference type="ChEBI" id="CHEBI:456216"/>
        <dbReference type="EC" id="6.3.2.30"/>
    </reaction>
</comment>
<dbReference type="Gene3D" id="3.40.1190.10">
    <property type="entry name" value="Mur-like, catalytic domain"/>
    <property type="match status" value="1"/>
</dbReference>
<dbReference type="InterPro" id="IPR036565">
    <property type="entry name" value="Mur-like_cat_sf"/>
</dbReference>
<feature type="domain" description="ATP-grasp" evidence="15">
    <location>
        <begin position="220"/>
        <end position="473"/>
    </location>
</feature>
<evidence type="ECO:0000313" key="16">
    <source>
        <dbReference type="EMBL" id="XBH06815.1"/>
    </source>
</evidence>
<dbReference type="SUPFAM" id="SSF56059">
    <property type="entry name" value="Glutathione synthetase ATP-binding domain-like"/>
    <property type="match status" value="1"/>
</dbReference>
<dbReference type="PROSITE" id="PS50975">
    <property type="entry name" value="ATP_GRASP"/>
    <property type="match status" value="1"/>
</dbReference>
<reference evidence="16" key="1">
    <citation type="submission" date="2024-05" db="EMBL/GenBank/DDBJ databases">
        <title>Planctomycetes of the genus Singulisphaera possess chitinolytic capabilities.</title>
        <authorList>
            <person name="Ivanova A."/>
        </authorList>
    </citation>
    <scope>NUCLEOTIDE SEQUENCE</scope>
    <source>
        <strain evidence="16">Ch08T</strain>
    </source>
</reference>
<name>A0AAU7CP75_9BACT</name>
<dbReference type="NCBIfam" id="TIGR02068">
    <property type="entry name" value="cya_phycin_syn"/>
    <property type="match status" value="1"/>
</dbReference>
<evidence type="ECO:0000259" key="15">
    <source>
        <dbReference type="PROSITE" id="PS50975"/>
    </source>
</evidence>
<dbReference type="Gene3D" id="3.30.470.20">
    <property type="entry name" value="ATP-grasp fold, B domain"/>
    <property type="match status" value="2"/>
</dbReference>
<dbReference type="InterPro" id="IPR005479">
    <property type="entry name" value="CPAse_ATP-bd"/>
</dbReference>
<dbReference type="PANTHER" id="PTHR23135">
    <property type="entry name" value="MUR LIGASE FAMILY MEMBER"/>
    <property type="match status" value="1"/>
</dbReference>
<dbReference type="GO" id="GO:0071160">
    <property type="term" value="F:cyanophycin synthetase activity (L-aspartate-adding)"/>
    <property type="evidence" value="ECO:0007669"/>
    <property type="project" value="UniProtKB-EC"/>
</dbReference>
<keyword evidence="8 13" id="KW-0547">Nucleotide-binding</keyword>
<dbReference type="EC" id="6.3.2.29" evidence="5"/>
<dbReference type="AlphaFoldDB" id="A0AAU7CP75"/>
<comment type="catalytic activity">
    <reaction evidence="12">
        <text>[L-4-(L-arginin-2-N-yl)aspartate](n) + L-aspartate + ATP = [L-4-(L-arginin-2-N-yl)aspartate](n)-L-aspartate + ADP + phosphate + H(+)</text>
        <dbReference type="Rhea" id="RHEA:13277"/>
        <dbReference type="Rhea" id="RHEA-COMP:13728"/>
        <dbReference type="Rhea" id="RHEA-COMP:13733"/>
        <dbReference type="ChEBI" id="CHEBI:15378"/>
        <dbReference type="ChEBI" id="CHEBI:29991"/>
        <dbReference type="ChEBI" id="CHEBI:30616"/>
        <dbReference type="ChEBI" id="CHEBI:43474"/>
        <dbReference type="ChEBI" id="CHEBI:137986"/>
        <dbReference type="ChEBI" id="CHEBI:137990"/>
        <dbReference type="ChEBI" id="CHEBI:456216"/>
        <dbReference type="EC" id="6.3.2.29"/>
    </reaction>
</comment>
<evidence type="ECO:0000256" key="1">
    <source>
        <dbReference type="ARBA" id="ARBA00003184"/>
    </source>
</evidence>
<dbReference type="InterPro" id="IPR011810">
    <property type="entry name" value="Cya_phycin_syn"/>
</dbReference>
<dbReference type="Pfam" id="PF02875">
    <property type="entry name" value="Mur_ligase_C"/>
    <property type="match status" value="1"/>
</dbReference>
<dbReference type="RefSeq" id="WP_406699663.1">
    <property type="nucleotide sequence ID" value="NZ_CP155447.1"/>
</dbReference>
<dbReference type="Pfam" id="PF08245">
    <property type="entry name" value="Mur_ligase_M"/>
    <property type="match status" value="1"/>
</dbReference>
<evidence type="ECO:0000256" key="13">
    <source>
        <dbReference type="PROSITE-ProRule" id="PRU00409"/>
    </source>
</evidence>
<organism evidence="16">
    <name type="scientific">Singulisphaera sp. Ch08</name>
    <dbReference type="NCBI Taxonomy" id="3120278"/>
    <lineage>
        <taxon>Bacteria</taxon>
        <taxon>Pseudomonadati</taxon>
        <taxon>Planctomycetota</taxon>
        <taxon>Planctomycetia</taxon>
        <taxon>Isosphaerales</taxon>
        <taxon>Isosphaeraceae</taxon>
        <taxon>Singulisphaera</taxon>
    </lineage>
</organism>